<dbReference type="AlphaFoldDB" id="A0AAF0CA18"/>
<reference evidence="2 3" key="1">
    <citation type="journal article" date="2015" name="Genome Announc.">
        <title>Draft Genome Sequences of Marine Isolates of Thalassomonas viridans and Thalassomonas actiniarum.</title>
        <authorList>
            <person name="Olonade I."/>
            <person name="van Zyl L.J."/>
            <person name="Trindade M."/>
        </authorList>
    </citation>
    <scope>NUCLEOTIDE SEQUENCE [LARGE SCALE GENOMIC DNA]</scope>
    <source>
        <strain evidence="2 3">XOM25</strain>
    </source>
</reference>
<feature type="chain" id="PRO_5042042236" evidence="1">
    <location>
        <begin position="21"/>
        <end position="197"/>
    </location>
</feature>
<reference evidence="2 3" key="2">
    <citation type="journal article" date="2022" name="Mar. Drugs">
        <title>Bioassay-Guided Fractionation Leads to the Detection of Cholic Acid Generated by the Rare Thalassomonas sp.</title>
        <authorList>
            <person name="Pheiffer F."/>
            <person name="Schneider Y.K."/>
            <person name="Hansen E.H."/>
            <person name="Andersen J.H."/>
            <person name="Isaksson J."/>
            <person name="Busche T."/>
            <person name="R C."/>
            <person name="Kalinowski J."/>
            <person name="Zyl L.V."/>
            <person name="Trindade M."/>
        </authorList>
    </citation>
    <scope>NUCLEOTIDE SEQUENCE [LARGE SCALE GENOMIC DNA]</scope>
    <source>
        <strain evidence="2 3">XOM25</strain>
    </source>
</reference>
<evidence type="ECO:0000313" key="3">
    <source>
        <dbReference type="Proteomes" id="UP000032352"/>
    </source>
</evidence>
<sequence length="197" mass="21483">MKFVPALALAASLVSGMASAADTVYVGGTLHTLAKSDFTRSGNNYTAYIDVIGDHGQQLVFDIDAIVGGQGFQEVTYTSETFCVAWVDGSGQLIISPDGEDECVQYYTHETAHYSNDFRYVAELQVTCNGIAIGSDLDHKNELVNGRVTDKYREVKLLVDKQRNTGGNCRQLKVQVKGLDLESISNISMDVLIAEPY</sequence>
<evidence type="ECO:0000256" key="1">
    <source>
        <dbReference type="SAM" id="SignalP"/>
    </source>
</evidence>
<feature type="signal peptide" evidence="1">
    <location>
        <begin position="1"/>
        <end position="20"/>
    </location>
</feature>
<dbReference type="RefSeq" id="WP_044837131.1">
    <property type="nucleotide sequence ID" value="NZ_CP059733.1"/>
</dbReference>
<proteinExistence type="predicted"/>
<dbReference type="Proteomes" id="UP000032352">
    <property type="component" value="Chromosome"/>
</dbReference>
<keyword evidence="1" id="KW-0732">Signal</keyword>
<name>A0AAF0CA18_9GAMM</name>
<keyword evidence="3" id="KW-1185">Reference proteome</keyword>
<dbReference type="KEGG" id="tvd:SG34_000225"/>
<dbReference type="EMBL" id="CP059733">
    <property type="protein sequence ID" value="WDE05414.1"/>
    <property type="molecule type" value="Genomic_DNA"/>
</dbReference>
<protein>
    <submittedName>
        <fullName evidence="2">Uncharacterized protein</fullName>
    </submittedName>
</protein>
<accession>A0AAF0CA18</accession>
<evidence type="ECO:0000313" key="2">
    <source>
        <dbReference type="EMBL" id="WDE05414.1"/>
    </source>
</evidence>
<gene>
    <name evidence="2" type="ORF">SG34_000225</name>
</gene>
<organism evidence="2 3">
    <name type="scientific">Thalassomonas viridans</name>
    <dbReference type="NCBI Taxonomy" id="137584"/>
    <lineage>
        <taxon>Bacteria</taxon>
        <taxon>Pseudomonadati</taxon>
        <taxon>Pseudomonadota</taxon>
        <taxon>Gammaproteobacteria</taxon>
        <taxon>Alteromonadales</taxon>
        <taxon>Colwelliaceae</taxon>
        <taxon>Thalassomonas</taxon>
    </lineage>
</organism>